<evidence type="ECO:0000259" key="3">
    <source>
        <dbReference type="PROSITE" id="PS50158"/>
    </source>
</evidence>
<dbReference type="SUPFAM" id="SSF57756">
    <property type="entry name" value="Retrovirus zinc finger-like domains"/>
    <property type="match status" value="1"/>
</dbReference>
<name>A0A162LEJ0_CORFA</name>
<dbReference type="PROSITE" id="PS50158">
    <property type="entry name" value="ZF_CCHC"/>
    <property type="match status" value="1"/>
</dbReference>
<dbReference type="EMBL" id="AZHB01000005">
    <property type="protein sequence ID" value="OAA69524.1"/>
    <property type="molecule type" value="Genomic_DNA"/>
</dbReference>
<evidence type="ECO:0000256" key="2">
    <source>
        <dbReference type="SAM" id="MobiDB-lite"/>
    </source>
</evidence>
<dbReference type="STRING" id="1081104.A0A162LEJ0"/>
<evidence type="ECO:0000313" key="4">
    <source>
        <dbReference type="EMBL" id="OAA69524.1"/>
    </source>
</evidence>
<feature type="domain" description="CCHC-type" evidence="3">
    <location>
        <begin position="17"/>
        <end position="32"/>
    </location>
</feature>
<dbReference type="Gene3D" id="4.10.60.10">
    <property type="entry name" value="Zinc finger, CCHC-type"/>
    <property type="match status" value="1"/>
</dbReference>
<feature type="region of interest" description="Disordered" evidence="2">
    <location>
        <begin position="48"/>
        <end position="70"/>
    </location>
</feature>
<reference evidence="4 5" key="1">
    <citation type="journal article" date="2016" name="Genome Biol. Evol.">
        <title>Divergent and convergent evolution of fungal pathogenicity.</title>
        <authorList>
            <person name="Shang Y."/>
            <person name="Xiao G."/>
            <person name="Zheng P."/>
            <person name="Cen K."/>
            <person name="Zhan S."/>
            <person name="Wang C."/>
        </authorList>
    </citation>
    <scope>NUCLEOTIDE SEQUENCE [LARGE SCALE GENOMIC DNA]</scope>
    <source>
        <strain evidence="4 5">ARSEF 2679</strain>
    </source>
</reference>
<dbReference type="Pfam" id="PF00098">
    <property type="entry name" value="zf-CCHC"/>
    <property type="match status" value="1"/>
</dbReference>
<comment type="caution">
    <text evidence="4">The sequence shown here is derived from an EMBL/GenBank/DDBJ whole genome shotgun (WGS) entry which is preliminary data.</text>
</comment>
<keyword evidence="1" id="KW-0479">Metal-binding</keyword>
<keyword evidence="1" id="KW-0863">Zinc-finger</keyword>
<dbReference type="GO" id="GO:0008270">
    <property type="term" value="F:zinc ion binding"/>
    <property type="evidence" value="ECO:0007669"/>
    <property type="project" value="UniProtKB-KW"/>
</dbReference>
<keyword evidence="1" id="KW-0862">Zinc</keyword>
<evidence type="ECO:0000256" key="1">
    <source>
        <dbReference type="PROSITE-ProRule" id="PRU00047"/>
    </source>
</evidence>
<evidence type="ECO:0000313" key="5">
    <source>
        <dbReference type="Proteomes" id="UP000076744"/>
    </source>
</evidence>
<gene>
    <name evidence="4" type="ORF">ISF_02794</name>
</gene>
<dbReference type="GO" id="GO:0003676">
    <property type="term" value="F:nucleic acid binding"/>
    <property type="evidence" value="ECO:0007669"/>
    <property type="project" value="InterPro"/>
</dbReference>
<accession>A0A162LEJ0</accession>
<dbReference type="InterPro" id="IPR001878">
    <property type="entry name" value="Znf_CCHC"/>
</dbReference>
<dbReference type="RefSeq" id="XP_018706128.1">
    <property type="nucleotide sequence ID" value="XM_018846400.1"/>
</dbReference>
<dbReference type="AlphaFoldDB" id="A0A162LEJ0"/>
<dbReference type="OrthoDB" id="3550095at2759"/>
<dbReference type="SMART" id="SM00343">
    <property type="entry name" value="ZnF_C2HC"/>
    <property type="match status" value="1"/>
</dbReference>
<dbReference type="GeneID" id="30019086"/>
<organism evidence="4 5">
    <name type="scientific">Cordyceps fumosorosea (strain ARSEF 2679)</name>
    <name type="common">Isaria fumosorosea</name>
    <dbReference type="NCBI Taxonomy" id="1081104"/>
    <lineage>
        <taxon>Eukaryota</taxon>
        <taxon>Fungi</taxon>
        <taxon>Dikarya</taxon>
        <taxon>Ascomycota</taxon>
        <taxon>Pezizomycotina</taxon>
        <taxon>Sordariomycetes</taxon>
        <taxon>Hypocreomycetidae</taxon>
        <taxon>Hypocreales</taxon>
        <taxon>Cordycipitaceae</taxon>
        <taxon>Cordyceps</taxon>
    </lineage>
</organism>
<feature type="region of interest" description="Disordered" evidence="2">
    <location>
        <begin position="208"/>
        <end position="240"/>
    </location>
</feature>
<sequence>MTDQIATQSSRPEEPQCYNCGGMGHWAVACPEPTPVLQLGEMPLRRDKGAAARSKMMAEGPKDPSSPSTALHLQQQATVRIFHHLPDTLHRIIPTRRLRISLRINLHLLRLNLHILRLNLHILRNTITFQAMGNRRRLCPAMGLTINLLTTPHLSLIMVSSHGHHTRDHLLRTARHLRQRKTTAPIHTPAMTANSLFHLGQLTADHTRKDLGAARSVTTNARRSRTETRLRHLQSPMPRK</sequence>
<proteinExistence type="predicted"/>
<protein>
    <submittedName>
        <fullName evidence="4">Zinc finger, CCHC-type</fullName>
    </submittedName>
</protein>
<keyword evidence="5" id="KW-1185">Reference proteome</keyword>
<dbReference type="Proteomes" id="UP000076744">
    <property type="component" value="Unassembled WGS sequence"/>
</dbReference>
<dbReference type="InterPro" id="IPR036875">
    <property type="entry name" value="Znf_CCHC_sf"/>
</dbReference>